<name>A0A077UJ78_9STAP</name>
<dbReference type="InterPro" id="IPR000816">
    <property type="entry name" value="Peptidase_C15"/>
</dbReference>
<dbReference type="SUPFAM" id="SSF53182">
    <property type="entry name" value="Pyrrolidone carboxyl peptidase (pyroglutamate aminopeptidase)"/>
    <property type="match status" value="1"/>
</dbReference>
<feature type="active site" evidence="9 10">
    <location>
        <position position="78"/>
    </location>
</feature>
<evidence type="ECO:0000256" key="1">
    <source>
        <dbReference type="ARBA" id="ARBA00001770"/>
    </source>
</evidence>
<reference evidence="12 13" key="1">
    <citation type="submission" date="2014-05" db="EMBL/GenBank/DDBJ databases">
        <authorList>
            <person name="Aslett A.Martin."/>
            <person name="De Silva Nishadi"/>
        </authorList>
    </citation>
    <scope>NUCLEOTIDE SEQUENCE [LARGE SCALE GENOMIC DNA]</scope>
</reference>
<dbReference type="Pfam" id="PF01470">
    <property type="entry name" value="Peptidase_C15"/>
    <property type="match status" value="1"/>
</dbReference>
<feature type="active site" evidence="9">
    <location>
        <position position="165"/>
    </location>
</feature>
<keyword evidence="6 9" id="KW-0645">Protease</keyword>
<evidence type="ECO:0000256" key="3">
    <source>
        <dbReference type="ARBA" id="ARBA00004496"/>
    </source>
</evidence>
<dbReference type="GO" id="GO:0006508">
    <property type="term" value="P:proteolysis"/>
    <property type="evidence" value="ECO:0007669"/>
    <property type="project" value="UniProtKB-KW"/>
</dbReference>
<dbReference type="InterPro" id="IPR033693">
    <property type="entry name" value="PGPEP1_Glu_AS"/>
</dbReference>
<dbReference type="HAMAP" id="MF_00417">
    <property type="entry name" value="Pyrrolid_peptidase"/>
    <property type="match status" value="1"/>
</dbReference>
<comment type="function">
    <text evidence="2 9">Removes 5-oxoproline from various penultimate amino acid residues except L-proline.</text>
</comment>
<keyword evidence="8 9" id="KW-0788">Thiol protease</keyword>
<organism evidence="12 13">
    <name type="scientific">Staphylococcus schweitzeri</name>
    <dbReference type="NCBI Taxonomy" id="1654388"/>
    <lineage>
        <taxon>Bacteria</taxon>
        <taxon>Bacillati</taxon>
        <taxon>Bacillota</taxon>
        <taxon>Bacilli</taxon>
        <taxon>Bacillales</taxon>
        <taxon>Staphylococcaceae</taxon>
        <taxon>Staphylococcus</taxon>
    </lineage>
</organism>
<dbReference type="Proteomes" id="UP000044616">
    <property type="component" value="Unassembled WGS sequence"/>
</dbReference>
<comment type="catalytic activity">
    <reaction evidence="1 9 10">
        <text>Release of an N-terminal pyroglutamyl group from a polypeptide, the second amino acid generally not being Pro.</text>
        <dbReference type="EC" id="3.4.19.3"/>
    </reaction>
</comment>
<dbReference type="EC" id="3.4.19.3" evidence="9"/>
<dbReference type="NCBIfam" id="NF009676">
    <property type="entry name" value="PRK13197.1"/>
    <property type="match status" value="1"/>
</dbReference>
<dbReference type="InterPro" id="IPR029762">
    <property type="entry name" value="PGP-I_bact-type"/>
</dbReference>
<dbReference type="AlphaFoldDB" id="A0A077UJ78"/>
<evidence type="ECO:0000256" key="4">
    <source>
        <dbReference type="ARBA" id="ARBA00006641"/>
    </source>
</evidence>
<evidence type="ECO:0000256" key="2">
    <source>
        <dbReference type="ARBA" id="ARBA00002280"/>
    </source>
</evidence>
<dbReference type="InterPro" id="IPR036440">
    <property type="entry name" value="Peptidase_C15-like_sf"/>
</dbReference>
<evidence type="ECO:0000256" key="7">
    <source>
        <dbReference type="ARBA" id="ARBA00022801"/>
    </source>
</evidence>
<dbReference type="GO" id="GO:0016920">
    <property type="term" value="F:pyroglutamyl-peptidase activity"/>
    <property type="evidence" value="ECO:0007669"/>
    <property type="project" value="UniProtKB-UniRule"/>
</dbReference>
<dbReference type="CDD" id="cd00501">
    <property type="entry name" value="Peptidase_C15"/>
    <property type="match status" value="1"/>
</dbReference>
<evidence type="ECO:0000256" key="10">
    <source>
        <dbReference type="PROSITE-ProRule" id="PRU10076"/>
    </source>
</evidence>
<protein>
    <recommendedName>
        <fullName evidence="9">Pyrrolidone-carboxylate peptidase</fullName>
        <ecNumber evidence="9">3.4.19.3</ecNumber>
    </recommendedName>
    <alternativeName>
        <fullName evidence="9">5-oxoprolyl-peptidase</fullName>
    </alternativeName>
    <alternativeName>
        <fullName evidence="9">Pyroglutamyl-peptidase I</fullName>
        <shortName evidence="9">PGP-I</shortName>
        <shortName evidence="9">Pyrase</shortName>
    </alternativeName>
</protein>
<dbReference type="FunFam" id="3.40.630.20:FF:000001">
    <property type="entry name" value="Pyrrolidone-carboxylate peptidase"/>
    <property type="match status" value="1"/>
</dbReference>
<evidence type="ECO:0000313" key="12">
    <source>
        <dbReference type="EMBL" id="CDR28485.1"/>
    </source>
</evidence>
<dbReference type="Gene3D" id="3.40.630.20">
    <property type="entry name" value="Peptidase C15, pyroglutamyl peptidase I-like"/>
    <property type="match status" value="1"/>
</dbReference>
<comment type="similarity">
    <text evidence="4 9">Belongs to the peptidase C15 family.</text>
</comment>
<dbReference type="PROSITE" id="PS01333">
    <property type="entry name" value="PYRASE_GLU"/>
    <property type="match status" value="1"/>
</dbReference>
<proteinExistence type="inferred from homology"/>
<dbReference type="InterPro" id="IPR016125">
    <property type="entry name" value="Peptidase_C15-like"/>
</dbReference>
<keyword evidence="5 9" id="KW-0963">Cytoplasm</keyword>
<evidence type="ECO:0000256" key="5">
    <source>
        <dbReference type="ARBA" id="ARBA00022490"/>
    </source>
</evidence>
<dbReference type="NCBIfam" id="TIGR00504">
    <property type="entry name" value="pyro_pdase"/>
    <property type="match status" value="1"/>
</dbReference>
<evidence type="ECO:0000256" key="6">
    <source>
        <dbReference type="ARBA" id="ARBA00022670"/>
    </source>
</evidence>
<dbReference type="InterPro" id="IPR033694">
    <property type="entry name" value="PGPEP1_Cys_AS"/>
</dbReference>
<accession>A0A077UJ78</accession>
<keyword evidence="7 9" id="KW-0378">Hydrolase</keyword>
<dbReference type="PANTHER" id="PTHR23402:SF1">
    <property type="entry name" value="PYROGLUTAMYL-PEPTIDASE I"/>
    <property type="match status" value="1"/>
</dbReference>
<dbReference type="PROSITE" id="PS01334">
    <property type="entry name" value="PYRASE_CYS"/>
    <property type="match status" value="1"/>
</dbReference>
<evidence type="ECO:0000256" key="8">
    <source>
        <dbReference type="ARBA" id="ARBA00022807"/>
    </source>
</evidence>
<feature type="active site" evidence="9 11">
    <location>
        <position position="141"/>
    </location>
</feature>
<dbReference type="PIRSF" id="PIRSF015592">
    <property type="entry name" value="Prld-crbxl_pptds"/>
    <property type="match status" value="1"/>
</dbReference>
<evidence type="ECO:0000256" key="11">
    <source>
        <dbReference type="PROSITE-ProRule" id="PRU10077"/>
    </source>
</evidence>
<comment type="subcellular location">
    <subcellularLocation>
        <location evidence="3 9">Cytoplasm</location>
    </subcellularLocation>
</comment>
<gene>
    <name evidence="9 12" type="primary">pcp</name>
    <name evidence="12" type="ORF">ERS140147_01620</name>
</gene>
<dbReference type="PANTHER" id="PTHR23402">
    <property type="entry name" value="PROTEASE FAMILY C15 PYROGLUTAMYL-PEPTIDASE I-RELATED"/>
    <property type="match status" value="1"/>
</dbReference>
<dbReference type="EMBL" id="CCEH01000013">
    <property type="protein sequence ID" value="CDR28485.1"/>
    <property type="molecule type" value="Genomic_DNA"/>
</dbReference>
<sequence>MHILVTGFVPFDNQDINPSWEAVTQLKDHIGKHTIVKLKLPTSFKKLDTIINKALASNHYDVVLAIGQAGGRHAITPERVAINIDDARIPDNDGFQPIDQAIHLDGASAYFSNLPVKTMTQRIIDQGLPGALSNSAGTFVCNHILYHLGYLQDKHYPRLRFGFIHVPYIPEQVAGKPDTPSISLESIVKGLTAAIEAISDDDDLCIALGTTE</sequence>
<dbReference type="RefSeq" id="WP_047531005.1">
    <property type="nucleotide sequence ID" value="NZ_CCEH01000013.1"/>
</dbReference>
<dbReference type="GO" id="GO:0005829">
    <property type="term" value="C:cytosol"/>
    <property type="evidence" value="ECO:0007669"/>
    <property type="project" value="InterPro"/>
</dbReference>
<dbReference type="PRINTS" id="PR00706">
    <property type="entry name" value="PYROGLUPTASE"/>
</dbReference>
<comment type="subunit">
    <text evidence="9">Homotetramer.</text>
</comment>
<evidence type="ECO:0000256" key="9">
    <source>
        <dbReference type="HAMAP-Rule" id="MF_00417"/>
    </source>
</evidence>
<evidence type="ECO:0000313" key="13">
    <source>
        <dbReference type="Proteomes" id="UP000044616"/>
    </source>
</evidence>